<evidence type="ECO:0000313" key="3">
    <source>
        <dbReference type="Proteomes" id="UP000198551"/>
    </source>
</evidence>
<dbReference type="AlphaFoldDB" id="A0A1C4YK68"/>
<feature type="region of interest" description="Disordered" evidence="1">
    <location>
        <begin position="1"/>
        <end position="48"/>
    </location>
</feature>
<reference evidence="3" key="1">
    <citation type="submission" date="2016-06" db="EMBL/GenBank/DDBJ databases">
        <authorList>
            <person name="Varghese N."/>
        </authorList>
    </citation>
    <scope>NUCLEOTIDE SEQUENCE [LARGE SCALE GENOMIC DNA]</scope>
    <source>
        <strain evidence="3">DSM 45555</strain>
    </source>
</reference>
<organism evidence="2 3">
    <name type="scientific">Micromonospora marina</name>
    <dbReference type="NCBI Taxonomy" id="307120"/>
    <lineage>
        <taxon>Bacteria</taxon>
        <taxon>Bacillati</taxon>
        <taxon>Actinomycetota</taxon>
        <taxon>Actinomycetes</taxon>
        <taxon>Micromonosporales</taxon>
        <taxon>Micromonosporaceae</taxon>
        <taxon>Micromonospora</taxon>
    </lineage>
</organism>
<proteinExistence type="predicted"/>
<feature type="compositionally biased region" description="Basic residues" evidence="1">
    <location>
        <begin position="7"/>
        <end position="16"/>
    </location>
</feature>
<evidence type="ECO:0000313" key="2">
    <source>
        <dbReference type="EMBL" id="SCF21046.1"/>
    </source>
</evidence>
<evidence type="ECO:0000256" key="1">
    <source>
        <dbReference type="SAM" id="MobiDB-lite"/>
    </source>
</evidence>
<keyword evidence="3" id="KW-1185">Reference proteome</keyword>
<name>A0A1C4YK68_9ACTN</name>
<accession>A0A1C4YK68</accession>
<dbReference type="Proteomes" id="UP000198551">
    <property type="component" value="Unassembled WGS sequence"/>
</dbReference>
<gene>
    <name evidence="2" type="ORF">GA0070215_111138</name>
</gene>
<protein>
    <submittedName>
        <fullName evidence="2">Uncharacterized protein</fullName>
    </submittedName>
</protein>
<dbReference type="EMBL" id="FMCV01000011">
    <property type="protein sequence ID" value="SCF21046.1"/>
    <property type="molecule type" value="Genomic_DNA"/>
</dbReference>
<sequence>MHERHDMRRRSKRRGFTHSSQRGQRIAHTRAEAGGSRSADRIAASASR</sequence>